<keyword evidence="1" id="KW-1133">Transmembrane helix</keyword>
<keyword evidence="3" id="KW-1185">Reference proteome</keyword>
<protein>
    <submittedName>
        <fullName evidence="2">DUF2254 domain-containing protein</fullName>
    </submittedName>
</protein>
<accession>A0A5C7FHB6</accession>
<feature type="transmembrane region" description="Helical" evidence="1">
    <location>
        <begin position="68"/>
        <end position="91"/>
    </location>
</feature>
<dbReference type="RefSeq" id="WP_147930419.1">
    <property type="nucleotide sequence ID" value="NZ_VOXD01000011.1"/>
</dbReference>
<feature type="transmembrane region" description="Helical" evidence="1">
    <location>
        <begin position="111"/>
        <end position="132"/>
    </location>
</feature>
<dbReference type="Proteomes" id="UP000321907">
    <property type="component" value="Unassembled WGS sequence"/>
</dbReference>
<dbReference type="OrthoDB" id="2955631at2"/>
<dbReference type="Pfam" id="PF10011">
    <property type="entry name" value="DUF2254"/>
    <property type="match status" value="1"/>
</dbReference>
<dbReference type="AlphaFoldDB" id="A0A5C7FHB6"/>
<keyword evidence="1" id="KW-0812">Transmembrane</keyword>
<dbReference type="InterPro" id="IPR018723">
    <property type="entry name" value="DUF2254_membrane"/>
</dbReference>
<gene>
    <name evidence="2" type="ORF">FUA23_09070</name>
</gene>
<evidence type="ECO:0000256" key="1">
    <source>
        <dbReference type="SAM" id="Phobius"/>
    </source>
</evidence>
<feature type="transmembrane region" description="Helical" evidence="1">
    <location>
        <begin position="144"/>
        <end position="164"/>
    </location>
</feature>
<organism evidence="2 3">
    <name type="scientific">Neolewinella aurantiaca</name>
    <dbReference type="NCBI Taxonomy" id="2602767"/>
    <lineage>
        <taxon>Bacteria</taxon>
        <taxon>Pseudomonadati</taxon>
        <taxon>Bacteroidota</taxon>
        <taxon>Saprospiria</taxon>
        <taxon>Saprospirales</taxon>
        <taxon>Lewinellaceae</taxon>
        <taxon>Neolewinella</taxon>
    </lineage>
</organism>
<comment type="caution">
    <text evidence="2">The sequence shown here is derived from an EMBL/GenBank/DDBJ whole genome shotgun (WGS) entry which is preliminary data.</text>
</comment>
<sequence>MQQLYRNILSWGRTALQSLAFLPLPMMFASFFAGAALFYLELNTDISRKITDLLPSAILSSQETARSVLTLIIGGLITLTVFTFTQMMTLFSQVANSYSPRLLPYFTGSRSLQFVMGTYLAVIILSIIVLLSIRGDDEGYIPNLSVLLCLLLGVGCLMLFLYFVTTISNKIQVSNIIEEVYRKGINAIDGAHDKAGFAERSLPEGLADWYAIPSPIGGYIGVVNYHQLSMLATKHDTSFYIGTARGMFVPRNYPLIQSRHKLDQEAVKEALQAVSPIRQKFTDWRLPPVRLLTEIAVKAMSPGINDPGTAIDVMDRLTGLLLRLMYLPEYNFYQAEDEDGGDVWLAGHHFSDVLATVMQQLRQYCKSDTTVVRRLFQMLFHLLGAAGDSLAHQKAIRRELRALLDDARDHILNSADRKVIASEIKAHRAMLKQLLEDTDFLLDPHLEEPGINP</sequence>
<feature type="transmembrane region" description="Helical" evidence="1">
    <location>
        <begin position="20"/>
        <end position="40"/>
    </location>
</feature>
<name>A0A5C7FHB6_9BACT</name>
<reference evidence="2 3" key="1">
    <citation type="submission" date="2019-08" db="EMBL/GenBank/DDBJ databases">
        <title>Lewinella sp. strain SSH13 Genome sequencing and assembly.</title>
        <authorList>
            <person name="Kim I."/>
        </authorList>
    </citation>
    <scope>NUCLEOTIDE SEQUENCE [LARGE SCALE GENOMIC DNA]</scope>
    <source>
        <strain evidence="2 3">SSH13</strain>
    </source>
</reference>
<evidence type="ECO:0000313" key="3">
    <source>
        <dbReference type="Proteomes" id="UP000321907"/>
    </source>
</evidence>
<keyword evidence="1" id="KW-0472">Membrane</keyword>
<proteinExistence type="predicted"/>
<dbReference type="EMBL" id="VOXD01000011">
    <property type="protein sequence ID" value="TXF89826.1"/>
    <property type="molecule type" value="Genomic_DNA"/>
</dbReference>
<evidence type="ECO:0000313" key="2">
    <source>
        <dbReference type="EMBL" id="TXF89826.1"/>
    </source>
</evidence>